<sequence>MIPQSYCSGGYTIHDTLQKEPAAALGRENADASPGRNLSGRWRIAEIRIACGNYALAKESGARCVHLKVKFPPWEFNSAPRRRRCPGLALARTTRCIQTRPSCRALRFGSGRASINPP</sequence>
<dbReference type="AlphaFoldDB" id="A0A026VVL6"/>
<dbReference type="EMBL" id="KK108127">
    <property type="protein sequence ID" value="EZA46874.1"/>
    <property type="molecule type" value="Genomic_DNA"/>
</dbReference>
<proteinExistence type="predicted"/>
<reference evidence="1 2" key="1">
    <citation type="journal article" date="2014" name="Curr. Biol.">
        <title>The genome of the clonal raider ant Cerapachys biroi.</title>
        <authorList>
            <person name="Oxley P.R."/>
            <person name="Ji L."/>
            <person name="Fetter-Pruneda I."/>
            <person name="McKenzie S.K."/>
            <person name="Li C."/>
            <person name="Hu H."/>
            <person name="Zhang G."/>
            <person name="Kronauer D.J."/>
        </authorList>
    </citation>
    <scope>NUCLEOTIDE SEQUENCE [LARGE SCALE GENOMIC DNA]</scope>
</reference>
<name>A0A026VVL6_OOCBI</name>
<gene>
    <name evidence="1" type="ORF">X777_00697</name>
</gene>
<protein>
    <submittedName>
        <fullName evidence="1">Uncharacterized protein</fullName>
    </submittedName>
</protein>
<keyword evidence="2" id="KW-1185">Reference proteome</keyword>
<dbReference type="Proteomes" id="UP000053097">
    <property type="component" value="Unassembled WGS sequence"/>
</dbReference>
<evidence type="ECO:0000313" key="1">
    <source>
        <dbReference type="EMBL" id="EZA46874.1"/>
    </source>
</evidence>
<evidence type="ECO:0000313" key="2">
    <source>
        <dbReference type="Proteomes" id="UP000053097"/>
    </source>
</evidence>
<organism evidence="1 2">
    <name type="scientific">Ooceraea biroi</name>
    <name type="common">Clonal raider ant</name>
    <name type="synonym">Cerapachys biroi</name>
    <dbReference type="NCBI Taxonomy" id="2015173"/>
    <lineage>
        <taxon>Eukaryota</taxon>
        <taxon>Metazoa</taxon>
        <taxon>Ecdysozoa</taxon>
        <taxon>Arthropoda</taxon>
        <taxon>Hexapoda</taxon>
        <taxon>Insecta</taxon>
        <taxon>Pterygota</taxon>
        <taxon>Neoptera</taxon>
        <taxon>Endopterygota</taxon>
        <taxon>Hymenoptera</taxon>
        <taxon>Apocrita</taxon>
        <taxon>Aculeata</taxon>
        <taxon>Formicoidea</taxon>
        <taxon>Formicidae</taxon>
        <taxon>Dorylinae</taxon>
        <taxon>Ooceraea</taxon>
    </lineage>
</organism>
<accession>A0A026VVL6</accession>